<accession>A0A222G435</accession>
<name>A0A222G435_9GAMM</name>
<dbReference type="InterPro" id="IPR024989">
    <property type="entry name" value="MFS_assoc_dom"/>
</dbReference>
<dbReference type="GO" id="GO:0015528">
    <property type="term" value="F:lactose:proton symporter activity"/>
    <property type="evidence" value="ECO:0007669"/>
    <property type="project" value="TreeGrafter"/>
</dbReference>
<reference evidence="10 11" key="1">
    <citation type="submission" date="2017-08" db="EMBL/GenBank/DDBJ databases">
        <title>Complete genome of Colwellia sp. NB097-1, a psychrophile bacterium ioslated from Bering Sea.</title>
        <authorList>
            <person name="Chen X."/>
        </authorList>
    </citation>
    <scope>NUCLEOTIDE SEQUENCE [LARGE SCALE GENOMIC DNA]</scope>
    <source>
        <strain evidence="10 11">NB097-1</strain>
    </source>
</reference>
<gene>
    <name evidence="10" type="ORF">B5D82_02095</name>
</gene>
<feature type="transmembrane region" description="Helical" evidence="8">
    <location>
        <begin position="267"/>
        <end position="286"/>
    </location>
</feature>
<evidence type="ECO:0000256" key="3">
    <source>
        <dbReference type="ARBA" id="ARBA00022475"/>
    </source>
</evidence>
<dbReference type="OrthoDB" id="9150135at2"/>
<evidence type="ECO:0000256" key="8">
    <source>
        <dbReference type="SAM" id="Phobius"/>
    </source>
</evidence>
<organism evidence="10 11">
    <name type="scientific">Cognaticolwellia beringensis</name>
    <dbReference type="NCBI Taxonomy" id="1967665"/>
    <lineage>
        <taxon>Bacteria</taxon>
        <taxon>Pseudomonadati</taxon>
        <taxon>Pseudomonadota</taxon>
        <taxon>Gammaproteobacteria</taxon>
        <taxon>Alteromonadales</taxon>
        <taxon>Colwelliaceae</taxon>
        <taxon>Cognaticolwellia</taxon>
    </lineage>
</organism>
<keyword evidence="3" id="KW-1003">Cell membrane</keyword>
<dbReference type="InterPro" id="IPR036259">
    <property type="entry name" value="MFS_trans_sf"/>
</dbReference>
<dbReference type="GO" id="GO:0005886">
    <property type="term" value="C:plasma membrane"/>
    <property type="evidence" value="ECO:0007669"/>
    <property type="project" value="UniProtKB-SubCell"/>
</dbReference>
<feature type="transmembrane region" description="Helical" evidence="8">
    <location>
        <begin position="357"/>
        <end position="378"/>
    </location>
</feature>
<keyword evidence="5 8" id="KW-0812">Transmembrane</keyword>
<dbReference type="Pfam" id="PF12832">
    <property type="entry name" value="MFS_1_like"/>
    <property type="match status" value="1"/>
</dbReference>
<feature type="transmembrane region" description="Helical" evidence="8">
    <location>
        <begin position="38"/>
        <end position="60"/>
    </location>
</feature>
<dbReference type="NCBIfam" id="NF037955">
    <property type="entry name" value="mfs"/>
    <property type="match status" value="1"/>
</dbReference>
<keyword evidence="11" id="KW-1185">Reference proteome</keyword>
<evidence type="ECO:0000256" key="2">
    <source>
        <dbReference type="ARBA" id="ARBA00022448"/>
    </source>
</evidence>
<protein>
    <submittedName>
        <fullName evidence="10">MFS transporter</fullName>
    </submittedName>
</protein>
<evidence type="ECO:0000259" key="9">
    <source>
        <dbReference type="PROSITE" id="PS50850"/>
    </source>
</evidence>
<dbReference type="PROSITE" id="PS50850">
    <property type="entry name" value="MFS"/>
    <property type="match status" value="1"/>
</dbReference>
<dbReference type="GO" id="GO:0030395">
    <property type="term" value="F:lactose binding"/>
    <property type="evidence" value="ECO:0007669"/>
    <property type="project" value="TreeGrafter"/>
</dbReference>
<evidence type="ECO:0000256" key="1">
    <source>
        <dbReference type="ARBA" id="ARBA00004429"/>
    </source>
</evidence>
<dbReference type="SUPFAM" id="SSF103473">
    <property type="entry name" value="MFS general substrate transporter"/>
    <property type="match status" value="1"/>
</dbReference>
<evidence type="ECO:0000313" key="11">
    <source>
        <dbReference type="Proteomes" id="UP000202259"/>
    </source>
</evidence>
<dbReference type="PANTHER" id="PTHR23522">
    <property type="entry name" value="BLL5896 PROTEIN"/>
    <property type="match status" value="1"/>
</dbReference>
<keyword evidence="6 8" id="KW-1133">Transmembrane helix</keyword>
<feature type="transmembrane region" description="Helical" evidence="8">
    <location>
        <begin position="72"/>
        <end position="92"/>
    </location>
</feature>
<evidence type="ECO:0000256" key="6">
    <source>
        <dbReference type="ARBA" id="ARBA00022989"/>
    </source>
</evidence>
<feature type="transmembrane region" description="Helical" evidence="8">
    <location>
        <begin position="98"/>
        <end position="117"/>
    </location>
</feature>
<feature type="transmembrane region" description="Helical" evidence="8">
    <location>
        <begin position="159"/>
        <end position="177"/>
    </location>
</feature>
<keyword evidence="2" id="KW-0813">Transport</keyword>
<dbReference type="EMBL" id="CP020465">
    <property type="protein sequence ID" value="ASP46678.1"/>
    <property type="molecule type" value="Genomic_DNA"/>
</dbReference>
<feature type="domain" description="Major facilitator superfamily (MFS) profile" evidence="9">
    <location>
        <begin position="1"/>
        <end position="182"/>
    </location>
</feature>
<keyword evidence="7 8" id="KW-0472">Membrane</keyword>
<feature type="transmembrane region" description="Helical" evidence="8">
    <location>
        <begin position="12"/>
        <end position="32"/>
    </location>
</feature>
<dbReference type="Proteomes" id="UP000202259">
    <property type="component" value="Chromosome"/>
</dbReference>
<dbReference type="KEGG" id="cber:B5D82_02095"/>
<dbReference type="PANTHER" id="PTHR23522:SF10">
    <property type="entry name" value="3-PHENYLPROPIONIC ACID TRANSPORTER-RELATED"/>
    <property type="match status" value="1"/>
</dbReference>
<proteinExistence type="predicted"/>
<evidence type="ECO:0000313" key="10">
    <source>
        <dbReference type="EMBL" id="ASP46678.1"/>
    </source>
</evidence>
<dbReference type="AlphaFoldDB" id="A0A222G435"/>
<dbReference type="PIRSF" id="PIRSF004925">
    <property type="entry name" value="HcaT"/>
    <property type="match status" value="1"/>
</dbReference>
<feature type="transmembrane region" description="Helical" evidence="8">
    <location>
        <begin position="233"/>
        <end position="260"/>
    </location>
</feature>
<feature type="transmembrane region" description="Helical" evidence="8">
    <location>
        <begin position="298"/>
        <end position="317"/>
    </location>
</feature>
<evidence type="ECO:0000256" key="4">
    <source>
        <dbReference type="ARBA" id="ARBA00022519"/>
    </source>
</evidence>
<dbReference type="Gene3D" id="1.20.1250.20">
    <property type="entry name" value="MFS general substrate transporter like domains"/>
    <property type="match status" value="2"/>
</dbReference>
<feature type="transmembrane region" description="Helical" evidence="8">
    <location>
        <begin position="129"/>
        <end position="147"/>
    </location>
</feature>
<sequence>MLASKQFVGLSINYFWYFGILGLVVPFLSVFLDARGFTSLEIGEILAVITAAKIVAPSLWAQLADKSGKQLIIVRVGALLTLICFSLIIWAYSYWPLMFSLAMFSLFMTSILPQLEVMTLNSIRKSAKIYGRIRLWGSIGFIIVAMLSGELIERYSAEAFSYIGIVILVGLCISTLLSKQPRIANKVTLDNVSIKTKVFNTNFLLFFFAGLMLQMSFGPYYVFFALYLQNLAYSGFLIGLFIAIGVVAEIGIFVFAALFFKSFSLKTLICMSILLTSLRWFVVGHFADSDMALAFSQLMHALSFGLYHSASIAFIQRHFNTNQQSRGQAIYIGGVYGVGGAVGAYVAGILWQDGIGAVITFDFAAITALIGGILALFLRNKPIIERAIN</sequence>
<dbReference type="InterPro" id="IPR026032">
    <property type="entry name" value="HcaT-like"/>
</dbReference>
<feature type="transmembrane region" description="Helical" evidence="8">
    <location>
        <begin position="203"/>
        <end position="227"/>
    </location>
</feature>
<dbReference type="InterPro" id="IPR020846">
    <property type="entry name" value="MFS_dom"/>
</dbReference>
<feature type="transmembrane region" description="Helical" evidence="8">
    <location>
        <begin position="329"/>
        <end position="351"/>
    </location>
</feature>
<keyword evidence="4" id="KW-0997">Cell inner membrane</keyword>
<evidence type="ECO:0000256" key="5">
    <source>
        <dbReference type="ARBA" id="ARBA00022692"/>
    </source>
</evidence>
<comment type="subcellular location">
    <subcellularLocation>
        <location evidence="1">Cell inner membrane</location>
        <topology evidence="1">Multi-pass membrane protein</topology>
    </subcellularLocation>
</comment>
<evidence type="ECO:0000256" key="7">
    <source>
        <dbReference type="ARBA" id="ARBA00023136"/>
    </source>
</evidence>